<evidence type="ECO:0000313" key="2">
    <source>
        <dbReference type="EMBL" id="QQZ51282.1"/>
    </source>
</evidence>
<name>A0A974P5C4_9CAUL</name>
<dbReference type="AlphaFoldDB" id="A0A974P5C4"/>
<dbReference type="EMBL" id="CP068570">
    <property type="protein sequence ID" value="QQZ51282.1"/>
    <property type="molecule type" value="Genomic_DNA"/>
</dbReference>
<evidence type="ECO:0000256" key="1">
    <source>
        <dbReference type="SAM" id="MobiDB-lite"/>
    </source>
</evidence>
<dbReference type="InterPro" id="IPR029058">
    <property type="entry name" value="AB_hydrolase_fold"/>
</dbReference>
<organism evidence="2">
    <name type="scientific">Phenylobacterium glaciei</name>
    <dbReference type="NCBI Taxonomy" id="2803784"/>
    <lineage>
        <taxon>Bacteria</taxon>
        <taxon>Pseudomonadati</taxon>
        <taxon>Pseudomonadota</taxon>
        <taxon>Alphaproteobacteria</taxon>
        <taxon>Caulobacterales</taxon>
        <taxon>Caulobacteraceae</taxon>
        <taxon>Phenylobacterium</taxon>
    </lineage>
</organism>
<gene>
    <name evidence="2" type="ORF">JKL49_09475</name>
</gene>
<protein>
    <submittedName>
        <fullName evidence="2">Uncharacterized protein</fullName>
    </submittedName>
</protein>
<feature type="compositionally biased region" description="Basic and acidic residues" evidence="1">
    <location>
        <begin position="181"/>
        <end position="200"/>
    </location>
</feature>
<feature type="region of interest" description="Disordered" evidence="1">
    <location>
        <begin position="86"/>
        <end position="228"/>
    </location>
</feature>
<dbReference type="Gene3D" id="3.40.50.1820">
    <property type="entry name" value="alpha/beta hydrolase"/>
    <property type="match status" value="1"/>
</dbReference>
<accession>A0A974P5C4</accession>
<feature type="compositionally biased region" description="Low complexity" evidence="1">
    <location>
        <begin position="157"/>
        <end position="168"/>
    </location>
</feature>
<feature type="compositionally biased region" description="Polar residues" evidence="1">
    <location>
        <begin position="86"/>
        <end position="96"/>
    </location>
</feature>
<sequence>MGQSYGAAIATLMAAANPGRVAGLVLLSGYYGQPGPTAEWLLKVGARMLKIIPATSAMPCWRSPTRPASWRGCTRPCAILRSRSMSFTATRTTSPHRTGRKAGGRDPYPPAHAVRAGDRRQPLSQRRAGRGPAGHLGGLHSAPVGAQAQLAAVARHQPGSQAQGQVVGSGLGNKSRYRRHLQSEDQRRDLRDPQRGRQERQATCLQPVAQRRQPDLHPDQGLDLGPEVGLRRVMGPGAHARTRRTPISLGARHLNGDKVCLSKVLGIPRLR</sequence>
<reference evidence="2" key="1">
    <citation type="submission" date="2021-01" db="EMBL/GenBank/DDBJ databases">
        <title>Genome sequence of Phenylobacterium sp. 20VBR1 isolated from a valley glaceir, Ny-Alesund, Svalbard.</title>
        <authorList>
            <person name="Thomas F.A."/>
            <person name="Krishnan K.P."/>
            <person name="Sinha R.K."/>
        </authorList>
    </citation>
    <scope>NUCLEOTIDE SEQUENCE</scope>
    <source>
        <strain evidence="2">20VBR1</strain>
    </source>
</reference>
<dbReference type="SUPFAM" id="SSF53474">
    <property type="entry name" value="alpha/beta-Hydrolases"/>
    <property type="match status" value="1"/>
</dbReference>
<proteinExistence type="predicted"/>